<evidence type="ECO:0000256" key="5">
    <source>
        <dbReference type="ARBA" id="ARBA00022989"/>
    </source>
</evidence>
<accession>P72275</accession>
<evidence type="ECO:0000256" key="2">
    <source>
        <dbReference type="ARBA" id="ARBA00006257"/>
    </source>
</evidence>
<evidence type="ECO:0000256" key="3">
    <source>
        <dbReference type="ARBA" id="ARBA00022475"/>
    </source>
</evidence>
<feature type="transmembrane region" description="Helical" evidence="7">
    <location>
        <begin position="187"/>
        <end position="205"/>
    </location>
</feature>
<dbReference type="PROSITE" id="PS01061">
    <property type="entry name" value="FLIP_2"/>
    <property type="match status" value="1"/>
</dbReference>
<sequence>MVGVSDVATSCASEMSWASDSVEGWHAMTEMQPAILALLAITAALGLLVLAVVTTTAFVKVSVVLFLVRNALGTQTIPPNIVLYAAALILTMFVSAPIAEQTYDRITDPRLRYQSLDDWAEAAKAGSQPLLEHLKKFTNEEQRRFFLSSTEKVWPEEMRARVTADDFAILVPSFLISELKRAFEIGFLLYLPFIVIDLIVTTILMAMGMSMVSPTIIAVPFKLFLFVAIDGWSRLMHGLVLSYTMPGAL</sequence>
<dbReference type="Pfam" id="PF00813">
    <property type="entry name" value="FliP"/>
    <property type="match status" value="1"/>
</dbReference>
<evidence type="ECO:0000256" key="1">
    <source>
        <dbReference type="ARBA" id="ARBA00004651"/>
    </source>
</evidence>
<evidence type="ECO:0000313" key="8">
    <source>
        <dbReference type="EMBL" id="AAB17684.1"/>
    </source>
</evidence>
<dbReference type="AlphaFoldDB" id="P72275"/>
<dbReference type="NCBIfam" id="TIGR01102">
    <property type="entry name" value="yscR"/>
    <property type="match status" value="1"/>
</dbReference>
<dbReference type="PROSITE" id="PS01060">
    <property type="entry name" value="FLIP_1"/>
    <property type="match status" value="1"/>
</dbReference>
<keyword evidence="6 7" id="KW-0472">Membrane</keyword>
<keyword evidence="3 7" id="KW-1003">Cell membrane</keyword>
<feature type="transmembrane region" description="Helical" evidence="7">
    <location>
        <begin position="81"/>
        <end position="99"/>
    </location>
</feature>
<keyword evidence="5 7" id="KW-1133">Transmembrane helix</keyword>
<dbReference type="GO" id="GO:0009306">
    <property type="term" value="P:protein secretion"/>
    <property type="evidence" value="ECO:0007669"/>
    <property type="project" value="UniProtKB-UniRule"/>
</dbReference>
<dbReference type="PANTHER" id="PTHR30587:SF2">
    <property type="entry name" value="SURFACE PRESENTATION OF ANTIGENS PROTEIN SPAP"/>
    <property type="match status" value="1"/>
</dbReference>
<dbReference type="PRINTS" id="PR01302">
    <property type="entry name" value="TYPE3IMPPROT"/>
</dbReference>
<dbReference type="PANTHER" id="PTHR30587">
    <property type="entry name" value="FLAGELLAR BIOSYNTHETIC PROTEIN FLIP"/>
    <property type="match status" value="1"/>
</dbReference>
<dbReference type="GO" id="GO:0005886">
    <property type="term" value="C:plasma membrane"/>
    <property type="evidence" value="ECO:0007669"/>
    <property type="project" value="UniProtKB-SubCell"/>
</dbReference>
<dbReference type="InterPro" id="IPR005838">
    <property type="entry name" value="T3SS_IM_P"/>
</dbReference>
<organism evidence="8">
    <name type="scientific">Rhizobium fredii</name>
    <name type="common">Sinorhizobium fredii</name>
    <dbReference type="NCBI Taxonomy" id="380"/>
    <lineage>
        <taxon>Bacteria</taxon>
        <taxon>Pseudomonadati</taxon>
        <taxon>Pseudomonadota</taxon>
        <taxon>Alphaproteobacteria</taxon>
        <taxon>Hyphomicrobiales</taxon>
        <taxon>Rhizobiaceae</taxon>
        <taxon>Sinorhizobium/Ensifer group</taxon>
        <taxon>Sinorhizobium</taxon>
    </lineage>
</organism>
<comment type="subcellular location">
    <subcellularLocation>
        <location evidence="1">Cell membrane</location>
        <topology evidence="1">Multi-pass membrane protein</topology>
    </subcellularLocation>
</comment>
<dbReference type="NCBIfam" id="NF009438">
    <property type="entry name" value="PRK12797.1"/>
    <property type="match status" value="1"/>
</dbReference>
<reference evidence="8" key="1">
    <citation type="submission" date="1993-03" db="EMBL/GenBank/DDBJ databases">
        <authorList>
            <person name="Krishnan H.B."/>
            <person name="Pueppke S.G."/>
        </authorList>
    </citation>
    <scope>NUCLEOTIDE SEQUENCE</scope>
</reference>
<feature type="transmembrane region" description="Helical" evidence="7">
    <location>
        <begin position="211"/>
        <end position="229"/>
    </location>
</feature>
<dbReference type="InterPro" id="IPR005773">
    <property type="entry name" value="T3SS_YscR-like"/>
</dbReference>
<protein>
    <submittedName>
        <fullName evidence="8">HrcR protein</fullName>
    </submittedName>
</protein>
<evidence type="ECO:0000256" key="4">
    <source>
        <dbReference type="ARBA" id="ARBA00022692"/>
    </source>
</evidence>
<comment type="similarity">
    <text evidence="2 7">Belongs to the FliP/MopC/SpaP family.</text>
</comment>
<evidence type="ECO:0000256" key="7">
    <source>
        <dbReference type="RuleBase" id="RU362070"/>
    </source>
</evidence>
<dbReference type="EMBL" id="L12251">
    <property type="protein sequence ID" value="AAB17684.1"/>
    <property type="molecule type" value="Genomic_DNA"/>
</dbReference>
<feature type="transmembrane region" description="Helical" evidence="7">
    <location>
        <begin position="35"/>
        <end position="61"/>
    </location>
</feature>
<evidence type="ECO:0000256" key="6">
    <source>
        <dbReference type="ARBA" id="ARBA00023136"/>
    </source>
</evidence>
<gene>
    <name evidence="8" type="primary">hrcR</name>
</gene>
<proteinExistence type="inferred from homology"/>
<keyword evidence="4 7" id="KW-0812">Transmembrane</keyword>
<reference evidence="8" key="2">
    <citation type="submission" date="1996-10" db="EMBL/GenBank/DDBJ databases">
        <title>Genes controlling cultivar-specific nodulation of soybean by Rhizobium fredii are homologous genes encoding Type III secretion systems in other bacteria.</title>
        <authorList>
            <person name="He X.-T."/>
            <person name="Krishnan H.B."/>
            <person name="Pueppke S.G."/>
        </authorList>
    </citation>
    <scope>NUCLEOTIDE SEQUENCE</scope>
</reference>
<name>P72275_RHIFR</name>